<evidence type="ECO:0000256" key="2">
    <source>
        <dbReference type="SAM" id="MobiDB-lite"/>
    </source>
</evidence>
<evidence type="ECO:0000313" key="3">
    <source>
        <dbReference type="Proteomes" id="UP000694920"/>
    </source>
</evidence>
<feature type="region of interest" description="Disordered" evidence="2">
    <location>
        <begin position="768"/>
        <end position="838"/>
    </location>
</feature>
<dbReference type="Proteomes" id="UP000694920">
    <property type="component" value="Unplaced"/>
</dbReference>
<feature type="compositionally biased region" description="Basic and acidic residues" evidence="2">
    <location>
        <begin position="808"/>
        <end position="821"/>
    </location>
</feature>
<dbReference type="AlphaFoldDB" id="A0AAJ7CFW6"/>
<name>A0AAJ7CFW6_CEPCN</name>
<feature type="compositionally biased region" description="Basic and acidic residues" evidence="2">
    <location>
        <begin position="829"/>
        <end position="838"/>
    </location>
</feature>
<organism evidence="3 4">
    <name type="scientific">Cephus cinctus</name>
    <name type="common">Wheat stem sawfly</name>
    <dbReference type="NCBI Taxonomy" id="211228"/>
    <lineage>
        <taxon>Eukaryota</taxon>
        <taxon>Metazoa</taxon>
        <taxon>Ecdysozoa</taxon>
        <taxon>Arthropoda</taxon>
        <taxon>Hexapoda</taxon>
        <taxon>Insecta</taxon>
        <taxon>Pterygota</taxon>
        <taxon>Neoptera</taxon>
        <taxon>Endopterygota</taxon>
        <taxon>Hymenoptera</taxon>
        <taxon>Cephoidea</taxon>
        <taxon>Cephidae</taxon>
        <taxon>Cephus</taxon>
    </lineage>
</organism>
<feature type="region of interest" description="Disordered" evidence="2">
    <location>
        <begin position="912"/>
        <end position="1182"/>
    </location>
</feature>
<feature type="region of interest" description="Disordered" evidence="2">
    <location>
        <begin position="485"/>
        <end position="520"/>
    </location>
</feature>
<gene>
    <name evidence="4" type="primary">LOC107274711</name>
</gene>
<feature type="region of interest" description="Disordered" evidence="2">
    <location>
        <begin position="1216"/>
        <end position="1268"/>
    </location>
</feature>
<feature type="region of interest" description="Disordered" evidence="2">
    <location>
        <begin position="548"/>
        <end position="569"/>
    </location>
</feature>
<feature type="compositionally biased region" description="Basic and acidic residues" evidence="2">
    <location>
        <begin position="1216"/>
        <end position="1234"/>
    </location>
</feature>
<keyword evidence="1" id="KW-0175">Coiled coil</keyword>
<feature type="compositionally biased region" description="Polar residues" evidence="2">
    <location>
        <begin position="491"/>
        <end position="501"/>
    </location>
</feature>
<dbReference type="GeneID" id="107274711"/>
<keyword evidence="3" id="KW-1185">Reference proteome</keyword>
<sequence>MTPLHDGQDYYRKMLELQERLRKSEEERMKLEERFNTLVQESRNRHEACINRLRMRYIEFLEEQRARDERNHKLLGALDKVDSSLALMTAKTDRLSILRKQYEAYLLRVYANRCPTGTGDSGVASQNDERPSKKDIPQVNRTAQSINQSVEMSRVTVPTVNLSRTSFQQSQTVPAEYTETRYMGPSGVSQYGQISQANSQVNLPYEQIQFSQRQQVPFAYETSVMEGQGSTRQQYSPYAVRTAQVAGSPESVSEFNPQKVQYGRFAPSSQPVLSQHQITEITARLPQIEPEQSVSRYLSASVPHVPIDRNIPQVVTSRAPEVVEPSGGNVTEFLPSMTLQDHQRDPERHFMPSQLVPGSGDLQNALTGDTSFNLHRQSTPLPSYLDYSIRYTRDEPKVEEETRSMTKSDLEDLIKRNERILPKNYPSRNERPKATGRTSKFSSIINKNSVISDGRSTKALESELDNYISKIRTLHRDLDQQSLEELDHEQNTSGDLLNVTLSDDGPDLPVEEKSRENQVPEQVQEVLALADDLASSTANIDDVLVGPTNEKRQTVGESPKGMSSAETNVKKEDSGYQVTLTNMTVNETGNQALRIKDSACAALATLAADGIRAKVATSELEIASPHKNIRKLATPHVENSSVNVGVTIPSKQSDEIKKDQLKAVHEIPVDLAAELGKVKLDERQDTLDESKSSVLLEDIEGKGVQLLDEKPKIGMKVLGVEKEVEPTSLQHFEKNIQEVEQEEKKDFVTEKDVRDDTGNEVLQSALERQGMLSRAGSVAEKIGKNIPEERSFEDKKIKTKSTIQDIDNDFKDQESYLDLREPQQSSEILKGDDYDNLNIKDKKNIPLEHVSGLEPKTNKQMERHRDEDYENFDEAPRNYALHPTETLEYGHPDYDSSKTEVFREKEYPSYDFKSREGLEQPIEYSPIEQIGKSNEVREPDSDYEHHMEQPYKHGPNEVYSENPDQQYPYDMGEQYIDETNQRYKYDPNVQYEHNPTEEYEQYIPDSKAQYEQYPGEHYSEYEHNPNEQYESDPNQEYEHDLGQQYEQGPNQQYEQDPNQEYEQDPNQQYAHDLHQQYEPDPHEQYEHYEQDPSPHYNLNQQYDSGQPYNPDQHYPYPTEGYEDQEQYEPEEHNQNEFVNNESYNPDEQVYFEQSAQPYPVEEQDHTAAPKNTEYNPDQSQPYEEGYKGVEELLEDPVVQGIESAVSEPKEDVLRLEDKERIDREQKVEGQVEDKKKKKDVIKSLLDSDTDSTIERNVSNTTESDFDFN</sequence>
<dbReference type="KEGG" id="ccin:107274711"/>
<feature type="compositionally biased region" description="Polar residues" evidence="2">
    <location>
        <begin position="1044"/>
        <end position="1056"/>
    </location>
</feature>
<feature type="compositionally biased region" description="Basic and acidic residues" evidence="2">
    <location>
        <begin position="127"/>
        <end position="136"/>
    </location>
</feature>
<accession>A0AAJ7CFW6</accession>
<evidence type="ECO:0000313" key="4">
    <source>
        <dbReference type="RefSeq" id="XP_015609605.1"/>
    </source>
</evidence>
<feature type="region of interest" description="Disordered" evidence="2">
    <location>
        <begin position="117"/>
        <end position="143"/>
    </location>
</feature>
<dbReference type="RefSeq" id="XP_015609605.1">
    <property type="nucleotide sequence ID" value="XM_015754119.2"/>
</dbReference>
<feature type="region of interest" description="Disordered" evidence="2">
    <location>
        <begin position="846"/>
        <end position="865"/>
    </location>
</feature>
<feature type="compositionally biased region" description="Basic and acidic residues" evidence="2">
    <location>
        <begin position="781"/>
        <end position="796"/>
    </location>
</feature>
<evidence type="ECO:0000256" key="1">
    <source>
        <dbReference type="SAM" id="Coils"/>
    </source>
</evidence>
<feature type="compositionally biased region" description="Basic and acidic residues" evidence="2">
    <location>
        <begin position="934"/>
        <end position="955"/>
    </location>
</feature>
<proteinExistence type="predicted"/>
<feature type="coiled-coil region" evidence="1">
    <location>
        <begin position="7"/>
        <end position="41"/>
    </location>
</feature>
<feature type="compositionally biased region" description="Polar residues" evidence="2">
    <location>
        <begin position="1135"/>
        <end position="1156"/>
    </location>
</feature>
<protein>
    <submittedName>
        <fullName evidence="4">Uncharacterized protein LOC107274711 isoform X1</fullName>
    </submittedName>
</protein>
<feature type="compositionally biased region" description="Polar residues" evidence="2">
    <location>
        <begin position="1172"/>
        <end position="1181"/>
    </location>
</feature>
<feature type="compositionally biased region" description="Basic and acidic residues" evidence="2">
    <location>
        <begin position="1071"/>
        <end position="1092"/>
    </location>
</feature>
<feature type="compositionally biased region" description="Polar residues" evidence="2">
    <location>
        <begin position="1096"/>
        <end position="1109"/>
    </location>
</feature>
<feature type="compositionally biased region" description="Basic and acidic residues" evidence="2">
    <location>
        <begin position="856"/>
        <end position="865"/>
    </location>
</feature>
<reference evidence="4" key="1">
    <citation type="submission" date="2025-08" db="UniProtKB">
        <authorList>
            <consortium name="RefSeq"/>
        </authorList>
    </citation>
    <scope>IDENTIFICATION</scope>
</reference>